<dbReference type="EMBL" id="CP049865">
    <property type="protein sequence ID" value="QIK72493.1"/>
    <property type="molecule type" value="Genomic_DNA"/>
</dbReference>
<dbReference type="UniPathway" id="UPA00148">
    <property type="reaction ID" value="UER00238"/>
</dbReference>
<dbReference type="RefSeq" id="WP_166233567.1">
    <property type="nucleotide sequence ID" value="NZ_CP049865.1"/>
</dbReference>
<evidence type="ECO:0000256" key="4">
    <source>
        <dbReference type="ARBA" id="ARBA00010561"/>
    </source>
</evidence>
<feature type="transmembrane region" description="Helical" evidence="19">
    <location>
        <begin position="210"/>
        <end position="229"/>
    </location>
</feature>
<evidence type="ECO:0000256" key="2">
    <source>
        <dbReference type="ARBA" id="ARBA00004651"/>
    </source>
</evidence>
<dbReference type="GO" id="GO:0009236">
    <property type="term" value="P:cobalamin biosynthetic process"/>
    <property type="evidence" value="ECO:0007669"/>
    <property type="project" value="UniProtKB-UniRule"/>
</dbReference>
<evidence type="ECO:0000256" key="1">
    <source>
        <dbReference type="ARBA" id="ARBA00001946"/>
    </source>
</evidence>
<dbReference type="GO" id="GO:0008818">
    <property type="term" value="F:cobalamin 5'-phosphate synthase activity"/>
    <property type="evidence" value="ECO:0007669"/>
    <property type="project" value="UniProtKB-UniRule"/>
</dbReference>
<evidence type="ECO:0000256" key="5">
    <source>
        <dbReference type="ARBA" id="ARBA00013200"/>
    </source>
</evidence>
<dbReference type="Proteomes" id="UP000501058">
    <property type="component" value="Chromosome"/>
</dbReference>
<comment type="subcellular location">
    <subcellularLocation>
        <location evidence="2 19">Cell membrane</location>
        <topology evidence="2 19">Multi-pass membrane protein</topology>
    </subcellularLocation>
</comment>
<keyword evidence="8 19" id="KW-0169">Cobalamin biosynthesis</keyword>
<evidence type="ECO:0000256" key="10">
    <source>
        <dbReference type="ARBA" id="ARBA00022692"/>
    </source>
</evidence>
<dbReference type="GO" id="GO:0005886">
    <property type="term" value="C:plasma membrane"/>
    <property type="evidence" value="ECO:0007669"/>
    <property type="project" value="UniProtKB-SubCell"/>
</dbReference>
<evidence type="ECO:0000256" key="15">
    <source>
        <dbReference type="ARBA" id="ARBA00032605"/>
    </source>
</evidence>
<keyword evidence="7 19" id="KW-1003">Cell membrane</keyword>
<dbReference type="AlphaFoldDB" id="A0A6G7Y6T2"/>
<dbReference type="InterPro" id="IPR003805">
    <property type="entry name" value="CobS"/>
</dbReference>
<evidence type="ECO:0000256" key="8">
    <source>
        <dbReference type="ARBA" id="ARBA00022573"/>
    </source>
</evidence>
<evidence type="ECO:0000313" key="20">
    <source>
        <dbReference type="EMBL" id="QIK72493.1"/>
    </source>
</evidence>
<comment type="pathway">
    <text evidence="3 19">Cofactor biosynthesis; adenosylcobalamin biosynthesis; adenosylcobalamin from cob(II)yrinate a,c-diamide: step 7/7.</text>
</comment>
<feature type="transmembrane region" description="Helical" evidence="19">
    <location>
        <begin position="33"/>
        <end position="53"/>
    </location>
</feature>
<evidence type="ECO:0000256" key="18">
    <source>
        <dbReference type="ARBA" id="ARBA00049504"/>
    </source>
</evidence>
<evidence type="ECO:0000256" key="13">
    <source>
        <dbReference type="ARBA" id="ARBA00023136"/>
    </source>
</evidence>
<dbReference type="HAMAP" id="MF_00719">
    <property type="entry name" value="CobS"/>
    <property type="match status" value="1"/>
</dbReference>
<keyword evidence="12 19" id="KW-1133">Transmembrane helix</keyword>
<dbReference type="Pfam" id="PF02654">
    <property type="entry name" value="CobS"/>
    <property type="match status" value="1"/>
</dbReference>
<keyword evidence="11 19" id="KW-0460">Magnesium</keyword>
<feature type="transmembrane region" description="Helical" evidence="19">
    <location>
        <begin position="174"/>
        <end position="198"/>
    </location>
</feature>
<sequence>MSAIGDGLRLAWGTLTAIPGPAPRQVERAEARVAMAAGWLVVLPVTLACAAAGWALVALGVPSAAAGFLAVGALAWLTRAIHADGLADTADGLGSGRDRDRSLEIMRRGDVGPMGAVTLVLVYGAQAVLLGDLLARPLGWALAGLALATGRLALALGCAAWVRPARADGLGQAMAGCVPGWLLGVAVVANLALGHLAVVGAQALGATLTWWSWPLAIALGAAAAGLVLWRATRRLGGITGDVLGALVEAATLGVLLGLAIG</sequence>
<feature type="transmembrane region" description="Helical" evidence="19">
    <location>
        <begin position="111"/>
        <end position="134"/>
    </location>
</feature>
<name>A0A6G7Y6T2_9ACTN</name>
<organism evidence="20 21">
    <name type="scientific">Propioniciclava coleopterorum</name>
    <dbReference type="NCBI Taxonomy" id="2714937"/>
    <lineage>
        <taxon>Bacteria</taxon>
        <taxon>Bacillati</taxon>
        <taxon>Actinomycetota</taxon>
        <taxon>Actinomycetes</taxon>
        <taxon>Propionibacteriales</taxon>
        <taxon>Propionibacteriaceae</taxon>
        <taxon>Propioniciclava</taxon>
    </lineage>
</organism>
<keyword evidence="9 19" id="KW-0808">Transferase</keyword>
<feature type="transmembrane region" description="Helical" evidence="19">
    <location>
        <begin position="59"/>
        <end position="77"/>
    </location>
</feature>
<evidence type="ECO:0000256" key="14">
    <source>
        <dbReference type="ARBA" id="ARBA00025228"/>
    </source>
</evidence>
<dbReference type="PANTHER" id="PTHR34148">
    <property type="entry name" value="ADENOSYLCOBINAMIDE-GDP RIBAZOLETRANSFERASE"/>
    <property type="match status" value="1"/>
</dbReference>
<evidence type="ECO:0000256" key="3">
    <source>
        <dbReference type="ARBA" id="ARBA00004663"/>
    </source>
</evidence>
<keyword evidence="21" id="KW-1185">Reference proteome</keyword>
<proteinExistence type="inferred from homology"/>
<gene>
    <name evidence="19" type="primary">cobS</name>
    <name evidence="20" type="ORF">G7070_09725</name>
</gene>
<evidence type="ECO:0000256" key="17">
    <source>
        <dbReference type="ARBA" id="ARBA00048623"/>
    </source>
</evidence>
<dbReference type="GO" id="GO:0051073">
    <property type="term" value="F:adenosylcobinamide-GDP ribazoletransferase activity"/>
    <property type="evidence" value="ECO:0007669"/>
    <property type="project" value="UniProtKB-UniRule"/>
</dbReference>
<comment type="catalytic activity">
    <reaction evidence="17 19">
        <text>alpha-ribazole + adenosylcob(III)inamide-GDP = adenosylcob(III)alamin + GMP + H(+)</text>
        <dbReference type="Rhea" id="RHEA:16049"/>
        <dbReference type="ChEBI" id="CHEBI:10329"/>
        <dbReference type="ChEBI" id="CHEBI:15378"/>
        <dbReference type="ChEBI" id="CHEBI:18408"/>
        <dbReference type="ChEBI" id="CHEBI:58115"/>
        <dbReference type="ChEBI" id="CHEBI:60487"/>
        <dbReference type="EC" id="2.7.8.26"/>
    </reaction>
</comment>
<feature type="transmembrane region" description="Helical" evidence="19">
    <location>
        <begin position="241"/>
        <end position="260"/>
    </location>
</feature>
<dbReference type="EC" id="2.7.8.26" evidence="5 19"/>
<evidence type="ECO:0000256" key="16">
    <source>
        <dbReference type="ARBA" id="ARBA00032853"/>
    </source>
</evidence>
<evidence type="ECO:0000256" key="19">
    <source>
        <dbReference type="HAMAP-Rule" id="MF_00719"/>
    </source>
</evidence>
<reference evidence="20 21" key="1">
    <citation type="submission" date="2020-03" db="EMBL/GenBank/DDBJ databases">
        <title>Propioniciclava sp. nov., isolated from Hydrophilus acuminatus.</title>
        <authorList>
            <person name="Hyun D.-W."/>
            <person name="Bae J.-W."/>
        </authorList>
    </citation>
    <scope>NUCLEOTIDE SEQUENCE [LARGE SCALE GENOMIC DNA]</scope>
    <source>
        <strain evidence="20 21">HDW11</strain>
    </source>
</reference>
<evidence type="ECO:0000256" key="12">
    <source>
        <dbReference type="ARBA" id="ARBA00022989"/>
    </source>
</evidence>
<protein>
    <recommendedName>
        <fullName evidence="6 19">Adenosylcobinamide-GDP ribazoletransferase</fullName>
        <ecNumber evidence="5 19">2.7.8.26</ecNumber>
    </recommendedName>
    <alternativeName>
        <fullName evidence="16 19">Cobalamin synthase</fullName>
    </alternativeName>
    <alternativeName>
        <fullName evidence="15 19">Cobalamin-5'-phosphate synthase</fullName>
    </alternativeName>
</protein>
<keyword evidence="10 19" id="KW-0812">Transmembrane</keyword>
<evidence type="ECO:0000256" key="9">
    <source>
        <dbReference type="ARBA" id="ARBA00022679"/>
    </source>
</evidence>
<comment type="cofactor">
    <cofactor evidence="1 19">
        <name>Mg(2+)</name>
        <dbReference type="ChEBI" id="CHEBI:18420"/>
    </cofactor>
</comment>
<evidence type="ECO:0000313" key="21">
    <source>
        <dbReference type="Proteomes" id="UP000501058"/>
    </source>
</evidence>
<dbReference type="PANTHER" id="PTHR34148:SF1">
    <property type="entry name" value="ADENOSYLCOBINAMIDE-GDP RIBAZOLETRANSFERASE"/>
    <property type="match status" value="1"/>
</dbReference>
<comment type="function">
    <text evidence="14 19">Joins adenosylcobinamide-GDP and alpha-ribazole to generate adenosylcobalamin (Ado-cobalamin). Also synthesizes adenosylcobalamin 5'-phosphate from adenosylcobinamide-GDP and alpha-ribazole 5'-phosphate.</text>
</comment>
<feature type="transmembrane region" description="Helical" evidence="19">
    <location>
        <begin position="140"/>
        <end position="162"/>
    </location>
</feature>
<comment type="catalytic activity">
    <reaction evidence="18 19">
        <text>alpha-ribazole 5'-phosphate + adenosylcob(III)inamide-GDP = adenosylcob(III)alamin 5'-phosphate + GMP + H(+)</text>
        <dbReference type="Rhea" id="RHEA:23560"/>
        <dbReference type="ChEBI" id="CHEBI:15378"/>
        <dbReference type="ChEBI" id="CHEBI:57918"/>
        <dbReference type="ChEBI" id="CHEBI:58115"/>
        <dbReference type="ChEBI" id="CHEBI:60487"/>
        <dbReference type="ChEBI" id="CHEBI:60493"/>
        <dbReference type="EC" id="2.7.8.26"/>
    </reaction>
</comment>
<evidence type="ECO:0000256" key="11">
    <source>
        <dbReference type="ARBA" id="ARBA00022842"/>
    </source>
</evidence>
<evidence type="ECO:0000256" key="7">
    <source>
        <dbReference type="ARBA" id="ARBA00022475"/>
    </source>
</evidence>
<keyword evidence="13 19" id="KW-0472">Membrane</keyword>
<evidence type="ECO:0000256" key="6">
    <source>
        <dbReference type="ARBA" id="ARBA00015850"/>
    </source>
</evidence>
<dbReference type="KEGG" id="prv:G7070_09725"/>
<accession>A0A6G7Y6T2</accession>
<comment type="similarity">
    <text evidence="4 19">Belongs to the CobS family.</text>
</comment>